<evidence type="ECO:0000256" key="3">
    <source>
        <dbReference type="ARBA" id="ARBA00023015"/>
    </source>
</evidence>
<feature type="domain" description="RNA polymerase sigma factor 70 region 4 type 2" evidence="9">
    <location>
        <begin position="133"/>
        <end position="176"/>
    </location>
</feature>
<keyword evidence="3" id="KW-0805">Transcription regulation</keyword>
<dbReference type="InterPro" id="IPR036388">
    <property type="entry name" value="WH-like_DNA-bd_sf"/>
</dbReference>
<keyword evidence="6" id="KW-0804">Transcription</keyword>
<dbReference type="Gene3D" id="1.10.1740.10">
    <property type="match status" value="1"/>
</dbReference>
<dbReference type="SUPFAM" id="SSF88946">
    <property type="entry name" value="Sigma2 domain of RNA polymerase sigma factors"/>
    <property type="match status" value="1"/>
</dbReference>
<evidence type="ECO:0000256" key="6">
    <source>
        <dbReference type="ARBA" id="ARBA00023163"/>
    </source>
</evidence>
<evidence type="ECO:0000256" key="1">
    <source>
        <dbReference type="ARBA" id="ARBA00007788"/>
    </source>
</evidence>
<sequence>MQHLDPALIDKAKSGDETSLAALIARMMPAIRRGAANCAAPGLDFEDAVQEGLIGLFDAVRSYDPGQGTGFAAYASACIVHAQQDACRAALRKKHAPLNTSVPLPEDSATPGPEELAIAGEAFDDVMRRMETQLSPLERSVLFCAMDGCTVARTAQLLGREPKAVENALARARRKLRGAP</sequence>
<evidence type="ECO:0000256" key="2">
    <source>
        <dbReference type="ARBA" id="ARBA00021245"/>
    </source>
</evidence>
<gene>
    <name evidence="10" type="ORF">INF35_10010</name>
</gene>
<comment type="similarity">
    <text evidence="1">Belongs to the sigma-70 factor family.</text>
</comment>
<dbReference type="EMBL" id="JADCKC010000003">
    <property type="protein sequence ID" value="MBE5038117.1"/>
    <property type="molecule type" value="Genomic_DNA"/>
</dbReference>
<dbReference type="Gene3D" id="1.10.10.10">
    <property type="entry name" value="Winged helix-like DNA-binding domain superfamily/Winged helix DNA-binding domain"/>
    <property type="match status" value="1"/>
</dbReference>
<organism evidence="10 11">
    <name type="scientific">Gemmiger gallinarum</name>
    <dbReference type="NCBI Taxonomy" id="2779354"/>
    <lineage>
        <taxon>Bacteria</taxon>
        <taxon>Bacillati</taxon>
        <taxon>Bacillota</taxon>
        <taxon>Clostridia</taxon>
        <taxon>Eubacteriales</taxon>
        <taxon>Gemmiger</taxon>
    </lineage>
</organism>
<accession>A0ABR9R4P6</accession>
<dbReference type="PANTHER" id="PTHR30385">
    <property type="entry name" value="SIGMA FACTOR F FLAGELLAR"/>
    <property type="match status" value="1"/>
</dbReference>
<comment type="caution">
    <text evidence="10">The sequence shown here is derived from an EMBL/GenBank/DDBJ whole genome shotgun (WGS) entry which is preliminary data.</text>
</comment>
<dbReference type="Proteomes" id="UP000768567">
    <property type="component" value="Unassembled WGS sequence"/>
</dbReference>
<dbReference type="InterPro" id="IPR014284">
    <property type="entry name" value="RNA_pol_sigma-70_dom"/>
</dbReference>
<evidence type="ECO:0000256" key="5">
    <source>
        <dbReference type="ARBA" id="ARBA00023125"/>
    </source>
</evidence>
<evidence type="ECO:0000313" key="11">
    <source>
        <dbReference type="Proteomes" id="UP000768567"/>
    </source>
</evidence>
<evidence type="ECO:0000256" key="4">
    <source>
        <dbReference type="ARBA" id="ARBA00023082"/>
    </source>
</evidence>
<dbReference type="RefSeq" id="WP_193502051.1">
    <property type="nucleotide sequence ID" value="NZ_JADCKC010000003.1"/>
</dbReference>
<feature type="domain" description="RNA polymerase sigma-70 region 2" evidence="8">
    <location>
        <begin position="23"/>
        <end position="90"/>
    </location>
</feature>
<evidence type="ECO:0000256" key="7">
    <source>
        <dbReference type="ARBA" id="ARBA00024701"/>
    </source>
</evidence>
<dbReference type="InterPro" id="IPR007627">
    <property type="entry name" value="RNA_pol_sigma70_r2"/>
</dbReference>
<name>A0ABR9R4P6_9FIRM</name>
<evidence type="ECO:0000259" key="9">
    <source>
        <dbReference type="Pfam" id="PF08281"/>
    </source>
</evidence>
<protein>
    <recommendedName>
        <fullName evidence="2">RNA polymerase sigma factor SigS</fullName>
    </recommendedName>
</protein>
<evidence type="ECO:0000313" key="10">
    <source>
        <dbReference type="EMBL" id="MBE5038117.1"/>
    </source>
</evidence>
<dbReference type="SUPFAM" id="SSF46894">
    <property type="entry name" value="C-terminal effector domain of the bipartite response regulators"/>
    <property type="match status" value="1"/>
</dbReference>
<dbReference type="InterPro" id="IPR013325">
    <property type="entry name" value="RNA_pol_sigma_r2"/>
</dbReference>
<dbReference type="NCBIfam" id="TIGR02937">
    <property type="entry name" value="sigma70-ECF"/>
    <property type="match status" value="1"/>
</dbReference>
<dbReference type="Pfam" id="PF08281">
    <property type="entry name" value="Sigma70_r4_2"/>
    <property type="match status" value="1"/>
</dbReference>
<comment type="function">
    <text evidence="7">Sigma factors are initiation factors that promote the attachment of RNA polymerase to specific initiation sites and are then released. Sigma-S contributes to the protection against external stress, thus playing a role in cellular fitness and survival.</text>
</comment>
<dbReference type="InterPro" id="IPR016032">
    <property type="entry name" value="Sig_transdc_resp-reg_C-effctor"/>
</dbReference>
<dbReference type="InterPro" id="IPR013249">
    <property type="entry name" value="RNA_pol_sigma70_r4_t2"/>
</dbReference>
<reference evidence="10 11" key="1">
    <citation type="submission" date="2020-10" db="EMBL/GenBank/DDBJ databases">
        <title>ChiBAC.</title>
        <authorList>
            <person name="Zenner C."/>
            <person name="Hitch T.C.A."/>
            <person name="Clavel T."/>
        </authorList>
    </citation>
    <scope>NUCLEOTIDE SEQUENCE [LARGE SCALE GENOMIC DNA]</scope>
    <source>
        <strain evidence="10 11">DSM 109015</strain>
    </source>
</reference>
<keyword evidence="4" id="KW-0731">Sigma factor</keyword>
<proteinExistence type="inferred from homology"/>
<evidence type="ECO:0000259" key="8">
    <source>
        <dbReference type="Pfam" id="PF04542"/>
    </source>
</evidence>
<dbReference type="Pfam" id="PF04542">
    <property type="entry name" value="Sigma70_r2"/>
    <property type="match status" value="1"/>
</dbReference>
<keyword evidence="5" id="KW-0238">DNA-binding</keyword>
<keyword evidence="11" id="KW-1185">Reference proteome</keyword>